<proteinExistence type="predicted"/>
<feature type="region of interest" description="Disordered" evidence="1">
    <location>
        <begin position="1"/>
        <end position="131"/>
    </location>
</feature>
<evidence type="ECO:0000313" key="2">
    <source>
        <dbReference type="EMBL" id="KAF9443755.1"/>
    </source>
</evidence>
<sequence length="570" mass="61357">MDNPQHYQPLSHALNPPVNPQGQPTFASNMYPLKPPAATSTVNDQDEDEEEEAEDEDDEGVVEEQLSRAEPDVQSGNSPAQNQNSAEDSRTSQQNAAQTGQDAQEPERKRRPGRPRGSKNRKPRVGSSRQEGSFYYQGQLQSSAGPPHLSDINPQNQQYYEFQWRVLNLCAEFYGAAEELVKATPPMVVAQCYHMGPGVKVDPLTMLTEAKRVCDTLLANPSQLVSQPPPPMFATVPTLYPASAAVSMPPPSASTSSSKPSSAPVITNAQSFVVPLTAQPAPYPHAQYPIYTPGQYPTTPYYHQYYTGTYYPQPVPAAQPQQVSTSTATAPTPISSVSTSAAASAVGAWSDEETERLKKLAEESKSVGTSGEIEWDWVVHQWGNTRTRHQILIKATSLGLKESSGRAPKRRRENDGETSGHSPSVAPASAVPTSSTSAVQNSSAATTTQTHIASPSHSQPASTPAASPALQNQQRPTSSKGMSSSGTPQAGQATSSTPSLPWPMPTVAVNTPSPVIGPSTVNQDQRASYYRPRPVDTPQKTTPVLHHQPHPYMYQPQPNGGARNVRENGK</sequence>
<dbReference type="OrthoDB" id="2348945at2759"/>
<dbReference type="Proteomes" id="UP000807342">
    <property type="component" value="Unassembled WGS sequence"/>
</dbReference>
<comment type="caution">
    <text evidence="2">The sequence shown here is derived from an EMBL/GenBank/DDBJ whole genome shotgun (WGS) entry which is preliminary data.</text>
</comment>
<keyword evidence="3" id="KW-1185">Reference proteome</keyword>
<dbReference type="EMBL" id="MU151438">
    <property type="protein sequence ID" value="KAF9443755.1"/>
    <property type="molecule type" value="Genomic_DNA"/>
</dbReference>
<reference evidence="2" key="1">
    <citation type="submission" date="2020-11" db="EMBL/GenBank/DDBJ databases">
        <authorList>
            <consortium name="DOE Joint Genome Institute"/>
            <person name="Ahrendt S."/>
            <person name="Riley R."/>
            <person name="Andreopoulos W."/>
            <person name="Labutti K."/>
            <person name="Pangilinan J."/>
            <person name="Ruiz-Duenas F.J."/>
            <person name="Barrasa J.M."/>
            <person name="Sanchez-Garcia M."/>
            <person name="Camarero S."/>
            <person name="Miyauchi S."/>
            <person name="Serrano A."/>
            <person name="Linde D."/>
            <person name="Babiker R."/>
            <person name="Drula E."/>
            <person name="Ayuso-Fernandez I."/>
            <person name="Pacheco R."/>
            <person name="Padilla G."/>
            <person name="Ferreira P."/>
            <person name="Barriuso J."/>
            <person name="Kellner H."/>
            <person name="Castanera R."/>
            <person name="Alfaro M."/>
            <person name="Ramirez L."/>
            <person name="Pisabarro A.G."/>
            <person name="Kuo A."/>
            <person name="Tritt A."/>
            <person name="Lipzen A."/>
            <person name="He G."/>
            <person name="Yan M."/>
            <person name="Ng V."/>
            <person name="Cullen D."/>
            <person name="Martin F."/>
            <person name="Rosso M.-N."/>
            <person name="Henrissat B."/>
            <person name="Hibbett D."/>
            <person name="Martinez A.T."/>
            <person name="Grigoriev I.V."/>
        </authorList>
    </citation>
    <scope>NUCLEOTIDE SEQUENCE</scope>
    <source>
        <strain evidence="2">MF-IS2</strain>
    </source>
</reference>
<feature type="compositionally biased region" description="Polar residues" evidence="1">
    <location>
        <begin position="508"/>
        <end position="526"/>
    </location>
</feature>
<evidence type="ECO:0008006" key="4">
    <source>
        <dbReference type="Google" id="ProtNLM"/>
    </source>
</evidence>
<protein>
    <recommendedName>
        <fullName evidence="4">Myb-like domain-containing protein</fullName>
    </recommendedName>
</protein>
<gene>
    <name evidence="2" type="ORF">P691DRAFT_808355</name>
</gene>
<feature type="compositionally biased region" description="Acidic residues" evidence="1">
    <location>
        <begin position="44"/>
        <end position="62"/>
    </location>
</feature>
<feature type="compositionally biased region" description="Basic residues" evidence="1">
    <location>
        <begin position="109"/>
        <end position="124"/>
    </location>
</feature>
<evidence type="ECO:0000313" key="3">
    <source>
        <dbReference type="Proteomes" id="UP000807342"/>
    </source>
</evidence>
<evidence type="ECO:0000256" key="1">
    <source>
        <dbReference type="SAM" id="MobiDB-lite"/>
    </source>
</evidence>
<organism evidence="2 3">
    <name type="scientific">Macrolepiota fuliginosa MF-IS2</name>
    <dbReference type="NCBI Taxonomy" id="1400762"/>
    <lineage>
        <taxon>Eukaryota</taxon>
        <taxon>Fungi</taxon>
        <taxon>Dikarya</taxon>
        <taxon>Basidiomycota</taxon>
        <taxon>Agaricomycotina</taxon>
        <taxon>Agaricomycetes</taxon>
        <taxon>Agaricomycetidae</taxon>
        <taxon>Agaricales</taxon>
        <taxon>Agaricineae</taxon>
        <taxon>Agaricaceae</taxon>
        <taxon>Macrolepiota</taxon>
    </lineage>
</organism>
<dbReference type="AlphaFoldDB" id="A0A9P6BZN9"/>
<feature type="compositionally biased region" description="Polar residues" evidence="1">
    <location>
        <begin position="74"/>
        <end position="102"/>
    </location>
</feature>
<feature type="compositionally biased region" description="Polar residues" evidence="1">
    <location>
        <begin position="440"/>
        <end position="452"/>
    </location>
</feature>
<feature type="compositionally biased region" description="Low complexity" evidence="1">
    <location>
        <begin position="453"/>
        <end position="469"/>
    </location>
</feature>
<accession>A0A9P6BZN9</accession>
<name>A0A9P6BZN9_9AGAR</name>
<feature type="compositionally biased region" description="Polar residues" evidence="1">
    <location>
        <begin position="470"/>
        <end position="499"/>
    </location>
</feature>
<feature type="compositionally biased region" description="Low complexity" evidence="1">
    <location>
        <begin position="422"/>
        <end position="439"/>
    </location>
</feature>
<feature type="region of interest" description="Disordered" evidence="1">
    <location>
        <begin position="399"/>
        <end position="570"/>
    </location>
</feature>